<protein>
    <submittedName>
        <fullName evidence="2">N-acetyltransferase</fullName>
    </submittedName>
</protein>
<name>A0A4Y9A7W3_9BACI</name>
<sequence length="259" mass="30544">MKKPTFQDIETIGYVIEENDQYRHYHYPEMLIRYDSNFIEFKQMPSLGDFKQAEELLKELHLQYNQTHLKFEFPENEKPGPVLQEYFEDHSYDIGFTELYAIQPKEFPVQQQNPDIRVSEVTDSHLNDFINLQYETDKENGETFANEKVKLNKKQFVDDQYMKVIAYYKGEPAGTMNVILSGEIVEIDDLAVRKSHQRKGIGGHLQQFVMDKYPGQTIILVADGEDTPREMYQRQNYQYFGFKYEVQRIDDCLACEGAP</sequence>
<proteinExistence type="predicted"/>
<accession>A0A4Y9A7W3</accession>
<dbReference type="Pfam" id="PF00583">
    <property type="entry name" value="Acetyltransf_1"/>
    <property type="match status" value="1"/>
</dbReference>
<keyword evidence="3" id="KW-1185">Reference proteome</keyword>
<organism evidence="2 3">
    <name type="scientific">Lentibacillus salicampi</name>
    <dbReference type="NCBI Taxonomy" id="175306"/>
    <lineage>
        <taxon>Bacteria</taxon>
        <taxon>Bacillati</taxon>
        <taxon>Bacillota</taxon>
        <taxon>Bacilli</taxon>
        <taxon>Bacillales</taxon>
        <taxon>Bacillaceae</taxon>
        <taxon>Lentibacillus</taxon>
    </lineage>
</organism>
<dbReference type="OrthoDB" id="2213517at2"/>
<keyword evidence="2" id="KW-0808">Transferase</keyword>
<dbReference type="InterPro" id="IPR040549">
    <property type="entry name" value="DUF5613"/>
</dbReference>
<dbReference type="Gene3D" id="3.40.630.30">
    <property type="match status" value="1"/>
</dbReference>
<evidence type="ECO:0000313" key="3">
    <source>
        <dbReference type="Proteomes" id="UP000298484"/>
    </source>
</evidence>
<dbReference type="AlphaFoldDB" id="A0A4Y9A7W3"/>
<dbReference type="InterPro" id="IPR016181">
    <property type="entry name" value="Acyl_CoA_acyltransferase"/>
</dbReference>
<reference evidence="2 3" key="1">
    <citation type="submission" date="2019-03" db="EMBL/GenBank/DDBJ databases">
        <title>Genome sequence of Lentibacillus salicampi ATCC BAA-719.</title>
        <authorList>
            <person name="Maclea K.S."/>
            <person name="Simoes Junior M."/>
        </authorList>
    </citation>
    <scope>NUCLEOTIDE SEQUENCE [LARGE SCALE GENOMIC DNA]</scope>
    <source>
        <strain evidence="2 3">ATCC BAA-719</strain>
    </source>
</reference>
<dbReference type="RefSeq" id="WP_135111711.1">
    <property type="nucleotide sequence ID" value="NZ_SRHY01000060.1"/>
</dbReference>
<dbReference type="EMBL" id="SRHY01000060">
    <property type="protein sequence ID" value="TFJ91302.1"/>
    <property type="molecule type" value="Genomic_DNA"/>
</dbReference>
<dbReference type="Proteomes" id="UP000298484">
    <property type="component" value="Unassembled WGS sequence"/>
</dbReference>
<dbReference type="GO" id="GO:0016747">
    <property type="term" value="F:acyltransferase activity, transferring groups other than amino-acyl groups"/>
    <property type="evidence" value="ECO:0007669"/>
    <property type="project" value="InterPro"/>
</dbReference>
<gene>
    <name evidence="2" type="ORF">E4U82_18420</name>
</gene>
<evidence type="ECO:0000259" key="1">
    <source>
        <dbReference type="PROSITE" id="PS51186"/>
    </source>
</evidence>
<dbReference type="CDD" id="cd04301">
    <property type="entry name" value="NAT_SF"/>
    <property type="match status" value="1"/>
</dbReference>
<dbReference type="PROSITE" id="PS51186">
    <property type="entry name" value="GNAT"/>
    <property type="match status" value="1"/>
</dbReference>
<evidence type="ECO:0000313" key="2">
    <source>
        <dbReference type="EMBL" id="TFJ91302.1"/>
    </source>
</evidence>
<dbReference type="SUPFAM" id="SSF55729">
    <property type="entry name" value="Acyl-CoA N-acyltransferases (Nat)"/>
    <property type="match status" value="1"/>
</dbReference>
<feature type="domain" description="N-acetyltransferase" evidence="1">
    <location>
        <begin position="116"/>
        <end position="259"/>
    </location>
</feature>
<comment type="caution">
    <text evidence="2">The sequence shown here is derived from an EMBL/GenBank/DDBJ whole genome shotgun (WGS) entry which is preliminary data.</text>
</comment>
<dbReference type="InterPro" id="IPR000182">
    <property type="entry name" value="GNAT_dom"/>
</dbReference>
<dbReference type="Pfam" id="PF18467">
    <property type="entry name" value="DUF5613"/>
    <property type="match status" value="1"/>
</dbReference>